<gene>
    <name evidence="3" type="ORF">EII34_03710</name>
</gene>
<protein>
    <recommendedName>
        <fullName evidence="5">Secreted protein</fullName>
    </recommendedName>
</protein>
<organism evidence="3 4">
    <name type="scientific">Arachnia propionica</name>
    <dbReference type="NCBI Taxonomy" id="1750"/>
    <lineage>
        <taxon>Bacteria</taxon>
        <taxon>Bacillati</taxon>
        <taxon>Actinomycetota</taxon>
        <taxon>Actinomycetes</taxon>
        <taxon>Propionibacteriales</taxon>
        <taxon>Propionibacteriaceae</taxon>
        <taxon>Arachnia</taxon>
    </lineage>
</organism>
<comment type="caution">
    <text evidence="3">The sequence shown here is derived from an EMBL/GenBank/DDBJ whole genome shotgun (WGS) entry which is preliminary data.</text>
</comment>
<name>A0A3P1TA21_9ACTN</name>
<feature type="transmembrane region" description="Helical" evidence="1">
    <location>
        <begin position="601"/>
        <end position="621"/>
    </location>
</feature>
<dbReference type="OrthoDB" id="5185072at2"/>
<evidence type="ECO:0000313" key="4">
    <source>
        <dbReference type="Proteomes" id="UP000280819"/>
    </source>
</evidence>
<feature type="chain" id="PRO_5018072256" description="Secreted protein" evidence="2">
    <location>
        <begin position="28"/>
        <end position="640"/>
    </location>
</feature>
<dbReference type="AlphaFoldDB" id="A0A3P1TA21"/>
<keyword evidence="1" id="KW-0472">Membrane</keyword>
<evidence type="ECO:0000256" key="1">
    <source>
        <dbReference type="SAM" id="Phobius"/>
    </source>
</evidence>
<sequence>MRRLMWCVLLVAAALGFSLVPPQVARAEGEVTVTFDSLSPNLLDLNDPTRVVTLSGTIRNDTPDPLTAVNIHFWRSTTPILSDEELTSVLESPLDEPLGRRLTSESNLVSLPDLAPGGSAAFQVSATVADLTLDTMDAVYLLGVHVRASRLDSPRSTVGRGRILVPATTTRTPVASLVKLTHRPTRISDDEFHDDSLPRALESDLEELLTAAEEPRRLALLDPALLVDLKALSGPHRIAGAEAAPNATAQRFLERMSVLIRERRVLRLPFGNPDLARLHASGNLHDFEAAVTWSATALNSADLPEVAELPLVADLGEHSDEDLALILAKSGYTTIFTDRLERNGSIGSSNTIGYDVEPLGRPGIGPGTTTSPIQVTQRRLAEGLLAGNVRVHMARNAAALPQLPLIEEAETPAALPTLREPAVFPATPVAAPQWSALLARSKGLFTESALLEELTGTNRESTNATIAALASSADFDREPEALAFLGAWAGERPDASQVRLSSASQFVMGSDRNVFPMTISNPLPLPVRVRVQFNSDSPNRLDIPASEIVTIAPGEQQTVSVTPIAKANGVVTVRAQLTSPDGTAFGPVIPVEVTATGFGRVGWIIIIVSGAVVLGGTLLRIRTVQKETAQREQARESREQ</sequence>
<keyword evidence="1" id="KW-1133">Transmembrane helix</keyword>
<accession>A0A3P1TA21</accession>
<keyword evidence="1" id="KW-0812">Transmembrane</keyword>
<dbReference type="RefSeq" id="WP_124843063.1">
    <property type="nucleotide sequence ID" value="NZ_RQZG01000003.1"/>
</dbReference>
<dbReference type="Pfam" id="PF19516">
    <property type="entry name" value="DUF6049"/>
    <property type="match status" value="1"/>
</dbReference>
<evidence type="ECO:0000313" key="3">
    <source>
        <dbReference type="EMBL" id="RRD06239.1"/>
    </source>
</evidence>
<dbReference type="Proteomes" id="UP000280819">
    <property type="component" value="Unassembled WGS sequence"/>
</dbReference>
<reference evidence="3 4" key="1">
    <citation type="submission" date="2018-11" db="EMBL/GenBank/DDBJ databases">
        <title>Genomes From Bacteria Associated with the Canine Oral Cavity: a Test Case for Automated Genome-Based Taxonomic Assignment.</title>
        <authorList>
            <person name="Coil D.A."/>
            <person name="Jospin G."/>
            <person name="Darling A.E."/>
            <person name="Wallis C."/>
            <person name="Davis I.J."/>
            <person name="Harris S."/>
            <person name="Eisen J.A."/>
            <person name="Holcombe L.J."/>
            <person name="O'Flynn C."/>
        </authorList>
    </citation>
    <scope>NUCLEOTIDE SEQUENCE [LARGE SCALE GENOMIC DNA]</scope>
    <source>
        <strain evidence="3 4">OH887_COT-365</strain>
    </source>
</reference>
<proteinExistence type="predicted"/>
<dbReference type="InterPro" id="IPR046112">
    <property type="entry name" value="DUF6049"/>
</dbReference>
<feature type="signal peptide" evidence="2">
    <location>
        <begin position="1"/>
        <end position="27"/>
    </location>
</feature>
<evidence type="ECO:0008006" key="5">
    <source>
        <dbReference type="Google" id="ProtNLM"/>
    </source>
</evidence>
<evidence type="ECO:0000256" key="2">
    <source>
        <dbReference type="SAM" id="SignalP"/>
    </source>
</evidence>
<dbReference type="EMBL" id="RQZG01000003">
    <property type="protein sequence ID" value="RRD06239.1"/>
    <property type="molecule type" value="Genomic_DNA"/>
</dbReference>
<keyword evidence="2" id="KW-0732">Signal</keyword>